<accession>A0A7I7STP1</accession>
<reference evidence="1 2" key="1">
    <citation type="journal article" date="2019" name="Emerg. Microbes Infect.">
        <title>Comprehensive subspecies identification of 175 nontuberculous mycobacteria species based on 7547 genomic profiles.</title>
        <authorList>
            <person name="Matsumoto Y."/>
            <person name="Kinjo T."/>
            <person name="Motooka D."/>
            <person name="Nabeya D."/>
            <person name="Jung N."/>
            <person name="Uechi K."/>
            <person name="Horii T."/>
            <person name="Iida T."/>
            <person name="Fujita J."/>
            <person name="Nakamura S."/>
        </authorList>
    </citation>
    <scope>NUCLEOTIDE SEQUENCE [LARGE SCALE GENOMIC DNA]</scope>
    <source>
        <strain evidence="1 2">JCM 30395</strain>
    </source>
</reference>
<organism evidence="1 2">
    <name type="scientific">Mycolicibacterium sarraceniae</name>
    <dbReference type="NCBI Taxonomy" id="1534348"/>
    <lineage>
        <taxon>Bacteria</taxon>
        <taxon>Bacillati</taxon>
        <taxon>Actinomycetota</taxon>
        <taxon>Actinomycetes</taxon>
        <taxon>Mycobacteriales</taxon>
        <taxon>Mycobacteriaceae</taxon>
        <taxon>Mycolicibacterium</taxon>
    </lineage>
</organism>
<evidence type="ECO:0000313" key="1">
    <source>
        <dbReference type="EMBL" id="BBY60372.1"/>
    </source>
</evidence>
<gene>
    <name evidence="1" type="ORF">MSAR_35080</name>
</gene>
<keyword evidence="2" id="KW-1185">Reference proteome</keyword>
<dbReference type="RefSeq" id="WP_179965002.1">
    <property type="nucleotide sequence ID" value="NZ_AP022595.1"/>
</dbReference>
<name>A0A7I7STP1_9MYCO</name>
<dbReference type="KEGG" id="msar:MSAR_35080"/>
<proteinExistence type="predicted"/>
<dbReference type="Proteomes" id="UP000466445">
    <property type="component" value="Chromosome"/>
</dbReference>
<protein>
    <submittedName>
        <fullName evidence="1">Uncharacterized protein</fullName>
    </submittedName>
</protein>
<evidence type="ECO:0000313" key="2">
    <source>
        <dbReference type="Proteomes" id="UP000466445"/>
    </source>
</evidence>
<sequence>MNEIYCGRGPAIITFSPAAAAAPSNWAHTGTRDAIGQANEAGFDHCALGLPERYPLGVAQRVADELITKST</sequence>
<dbReference type="AlphaFoldDB" id="A0A7I7STP1"/>
<dbReference type="EMBL" id="AP022595">
    <property type="protein sequence ID" value="BBY60372.1"/>
    <property type="molecule type" value="Genomic_DNA"/>
</dbReference>